<comment type="caution">
    <text evidence="2">The sequence shown here is derived from an EMBL/GenBank/DDBJ whole genome shotgun (WGS) entry which is preliminary data.</text>
</comment>
<dbReference type="SUPFAM" id="SSF48113">
    <property type="entry name" value="Heme-dependent peroxidases"/>
    <property type="match status" value="1"/>
</dbReference>
<evidence type="ECO:0000313" key="2">
    <source>
        <dbReference type="EMBL" id="KAL0169503.1"/>
    </source>
</evidence>
<dbReference type="AlphaFoldDB" id="A0ABD0P8Y8"/>
<dbReference type="Pfam" id="PF03098">
    <property type="entry name" value="An_peroxidase"/>
    <property type="match status" value="1"/>
</dbReference>
<accession>A0ABD0P8Y8</accession>
<dbReference type="Proteomes" id="UP001529510">
    <property type="component" value="Unassembled WGS sequence"/>
</dbReference>
<dbReference type="InterPro" id="IPR010255">
    <property type="entry name" value="Haem_peroxidase_sf"/>
</dbReference>
<evidence type="ECO:0000313" key="3">
    <source>
        <dbReference type="Proteomes" id="UP001529510"/>
    </source>
</evidence>
<proteinExistence type="predicted"/>
<evidence type="ECO:0008006" key="4">
    <source>
        <dbReference type="Google" id="ProtNLM"/>
    </source>
</evidence>
<dbReference type="PANTHER" id="PTHR11475:SF60">
    <property type="entry name" value="THYROID PEROXIDASE"/>
    <property type="match status" value="1"/>
</dbReference>
<keyword evidence="1" id="KW-0479">Metal-binding</keyword>
<keyword evidence="1" id="KW-0349">Heme</keyword>
<dbReference type="Gene3D" id="1.10.640.10">
    <property type="entry name" value="Haem peroxidase domain superfamily, animal type"/>
    <property type="match status" value="1"/>
</dbReference>
<keyword evidence="1" id="KW-0408">Iron</keyword>
<reference evidence="2 3" key="1">
    <citation type="submission" date="2024-05" db="EMBL/GenBank/DDBJ databases">
        <title>Genome sequencing and assembly of Indian major carp, Cirrhinus mrigala (Hamilton, 1822).</title>
        <authorList>
            <person name="Mohindra V."/>
            <person name="Chowdhury L.M."/>
            <person name="Lal K."/>
            <person name="Jena J.K."/>
        </authorList>
    </citation>
    <scope>NUCLEOTIDE SEQUENCE [LARGE SCALE GENOMIC DNA]</scope>
    <source>
        <strain evidence="2">CM1030</strain>
        <tissue evidence="2">Blood</tissue>
    </source>
</reference>
<sequence length="83" mass="9726">MRDYIPKIIGQEAFDEYIGLYAGYNDSVDPSVSNVFATAAFRFGHVTISPRLRRLNESFQEHQRFSSLNLHQAFFSPWRLIRE</sequence>
<name>A0ABD0P8Y8_CIRMR</name>
<dbReference type="InterPro" id="IPR037120">
    <property type="entry name" value="Haem_peroxidase_sf_animal"/>
</dbReference>
<organism evidence="2 3">
    <name type="scientific">Cirrhinus mrigala</name>
    <name type="common">Mrigala</name>
    <dbReference type="NCBI Taxonomy" id="683832"/>
    <lineage>
        <taxon>Eukaryota</taxon>
        <taxon>Metazoa</taxon>
        <taxon>Chordata</taxon>
        <taxon>Craniata</taxon>
        <taxon>Vertebrata</taxon>
        <taxon>Euteleostomi</taxon>
        <taxon>Actinopterygii</taxon>
        <taxon>Neopterygii</taxon>
        <taxon>Teleostei</taxon>
        <taxon>Ostariophysi</taxon>
        <taxon>Cypriniformes</taxon>
        <taxon>Cyprinidae</taxon>
        <taxon>Labeoninae</taxon>
        <taxon>Labeonini</taxon>
        <taxon>Cirrhinus</taxon>
    </lineage>
</organism>
<feature type="binding site" description="axial binding residue" evidence="1">
    <location>
        <position position="45"/>
    </location>
    <ligand>
        <name>heme b</name>
        <dbReference type="ChEBI" id="CHEBI:60344"/>
    </ligand>
    <ligandPart>
        <name>Fe</name>
        <dbReference type="ChEBI" id="CHEBI:18248"/>
    </ligandPart>
</feature>
<evidence type="ECO:0000256" key="1">
    <source>
        <dbReference type="PIRSR" id="PIRSR619791-2"/>
    </source>
</evidence>
<dbReference type="PROSITE" id="PS50292">
    <property type="entry name" value="PEROXIDASE_3"/>
    <property type="match status" value="1"/>
</dbReference>
<dbReference type="EMBL" id="JAMKFB020000017">
    <property type="protein sequence ID" value="KAL0169503.1"/>
    <property type="molecule type" value="Genomic_DNA"/>
</dbReference>
<gene>
    <name evidence="2" type="ORF">M9458_034099</name>
</gene>
<feature type="non-terminal residue" evidence="2">
    <location>
        <position position="83"/>
    </location>
</feature>
<dbReference type="InterPro" id="IPR019791">
    <property type="entry name" value="Haem_peroxidase_animal"/>
</dbReference>
<keyword evidence="3" id="KW-1185">Reference proteome</keyword>
<protein>
    <recommendedName>
        <fullName evidence="4">Thyroid peroxidase</fullName>
    </recommendedName>
</protein>
<dbReference type="PANTHER" id="PTHR11475">
    <property type="entry name" value="OXIDASE/PEROXIDASE"/>
    <property type="match status" value="1"/>
</dbReference>